<keyword evidence="1" id="KW-0472">Membrane</keyword>
<dbReference type="EMBL" id="BAABIG010000005">
    <property type="protein sequence ID" value="GAA4784001.1"/>
    <property type="molecule type" value="Genomic_DNA"/>
</dbReference>
<feature type="transmembrane region" description="Helical" evidence="1">
    <location>
        <begin position="79"/>
        <end position="99"/>
    </location>
</feature>
<proteinExistence type="predicted"/>
<protein>
    <recommendedName>
        <fullName evidence="4">DUF3592 domain-containing protein</fullName>
    </recommendedName>
</protein>
<organism evidence="2 3">
    <name type="scientific">Streptomyces ziwulingensis</name>
    <dbReference type="NCBI Taxonomy" id="1045501"/>
    <lineage>
        <taxon>Bacteria</taxon>
        <taxon>Bacillati</taxon>
        <taxon>Actinomycetota</taxon>
        <taxon>Actinomycetes</taxon>
        <taxon>Kitasatosporales</taxon>
        <taxon>Streptomycetaceae</taxon>
        <taxon>Streptomyces</taxon>
    </lineage>
</organism>
<sequence>MRRNAVWVVATCVDHIYEGYTAHPKRMVCTYVTPDGRELRWVLAVGPDFPLVGEAVPLVYDGRNEGLAKRQDGKGKRRISLGLGWTLLAVILLVLGATAEYVL</sequence>
<evidence type="ECO:0008006" key="4">
    <source>
        <dbReference type="Google" id="ProtNLM"/>
    </source>
</evidence>
<name>A0ABP9APA3_9ACTN</name>
<dbReference type="Proteomes" id="UP001501265">
    <property type="component" value="Unassembled WGS sequence"/>
</dbReference>
<keyword evidence="1" id="KW-1133">Transmembrane helix</keyword>
<accession>A0ABP9APA3</accession>
<comment type="caution">
    <text evidence="2">The sequence shown here is derived from an EMBL/GenBank/DDBJ whole genome shotgun (WGS) entry which is preliminary data.</text>
</comment>
<reference evidence="3" key="1">
    <citation type="journal article" date="2019" name="Int. J. Syst. Evol. Microbiol.">
        <title>The Global Catalogue of Microorganisms (GCM) 10K type strain sequencing project: providing services to taxonomists for standard genome sequencing and annotation.</title>
        <authorList>
            <consortium name="The Broad Institute Genomics Platform"/>
            <consortium name="The Broad Institute Genome Sequencing Center for Infectious Disease"/>
            <person name="Wu L."/>
            <person name="Ma J."/>
        </authorList>
    </citation>
    <scope>NUCLEOTIDE SEQUENCE [LARGE SCALE GENOMIC DNA]</scope>
    <source>
        <strain evidence="3">JCM 18081</strain>
    </source>
</reference>
<evidence type="ECO:0000256" key="1">
    <source>
        <dbReference type="SAM" id="Phobius"/>
    </source>
</evidence>
<gene>
    <name evidence="2" type="ORF">GCM10023220_04030</name>
</gene>
<evidence type="ECO:0000313" key="2">
    <source>
        <dbReference type="EMBL" id="GAA4784001.1"/>
    </source>
</evidence>
<keyword evidence="3" id="KW-1185">Reference proteome</keyword>
<evidence type="ECO:0000313" key="3">
    <source>
        <dbReference type="Proteomes" id="UP001501265"/>
    </source>
</evidence>
<keyword evidence="1" id="KW-0812">Transmembrane</keyword>